<evidence type="ECO:0000313" key="4">
    <source>
        <dbReference type="Proteomes" id="UP001606134"/>
    </source>
</evidence>
<dbReference type="Gene3D" id="3.40.50.300">
    <property type="entry name" value="P-loop containing nucleotide triphosphate hydrolases"/>
    <property type="match status" value="1"/>
</dbReference>
<feature type="transmembrane region" description="Helical" evidence="1">
    <location>
        <begin position="33"/>
        <end position="52"/>
    </location>
</feature>
<dbReference type="Proteomes" id="UP001606134">
    <property type="component" value="Unassembled WGS sequence"/>
</dbReference>
<feature type="transmembrane region" description="Helical" evidence="1">
    <location>
        <begin position="877"/>
        <end position="898"/>
    </location>
</feature>
<sequence>MSDKKEPSGMLDAGLKVFDALWSWSGATDMWRWTLMLALASVCILIALYFLFKALTAFLEVALKCIDAYKASGLPLWLSREEKIRVRRRAQFCSVLKADLAYIAKAESWNDQYFTDLEAEVETDGGYYANAIHKLIRKKSFGLRKEKSLLKAIASTSERAVQLTGEPGAGKSVALRHLATQLAERGIRAKDKNALVPLYVNLREIVLAHGQEITADSLRSFIIDNVRRGDSDTSDFVKSNWDDYRDRGVWFFLFDSFDEIPEILHAEKGSPAAFQYSEAIRQFLDGMGACKGILASREFKGPEALPWKKFRILSLSVAKQEELVANSFLTAAQAKIVLLHLSSQSEGLAHTPLFLTLLCRYVRDEGRAPENDYQLLSLQIEKLAKRDPAFLLRQYSLTPDELIAGSERIARAFAEESSIGLSPSFDQMAELVSANEVPGSDIRKFIAAMVDCKIARADVPNAAPGDRRFAFAHRRYQEALFVRHLVKFPEYISPDRLLIDPRWREYTVTLLETQPINATAAILNAAISHLNHAAATQRRFAVEPPASGSVGYFGWRSETIAILELLQEGLSRRIDEVPDALKYKVADFLMPRWNGGDSIDRTYVVRLGALLPQKALANCLIDTFNFGSQTAQSIAFGQTFALRGTIPEVVRTAVLERLAAGVLKARDRAAVLRLEALVARLPPEVGARHVFKRCLLIKTFVGAANSLVRVFLTPLQILALAKTPRARLQSFLKRQESSPLVAIFAMGIMVFYVSCLLAILVIGVDMGAAGGRFGTVDLLTWLSVGSSWSKLVVAAVMALAATYLTIPILYAVKAHGDELGAGFFLSRIASVGYIKGALRGISINIAVLGGLGLLVFGLGRLITIIAAYSGYAIQSSPWIIGILPLLALVIGLVAVSSIREERQARRARSEFSKRLETRGGDVYLTLLEADDIYQVSEWLYFAFNADSEASLDEETINRRVLQTRSLSAILSGIWREGADVVNGVNFAKFHVDRGMLHGMMSILEIDCSFYSRMKIAAGSPEERARRFLTSSAYSY</sequence>
<proteinExistence type="predicted"/>
<protein>
    <submittedName>
        <fullName evidence="3">NACHT domain-containing protein</fullName>
    </submittedName>
</protein>
<evidence type="ECO:0000256" key="1">
    <source>
        <dbReference type="SAM" id="Phobius"/>
    </source>
</evidence>
<evidence type="ECO:0000259" key="2">
    <source>
        <dbReference type="Pfam" id="PF05729"/>
    </source>
</evidence>
<feature type="transmembrane region" description="Helical" evidence="1">
    <location>
        <begin position="700"/>
        <end position="720"/>
    </location>
</feature>
<dbReference type="Pfam" id="PF05729">
    <property type="entry name" value="NACHT"/>
    <property type="match status" value="1"/>
</dbReference>
<feature type="transmembrane region" description="Helical" evidence="1">
    <location>
        <begin position="740"/>
        <end position="764"/>
    </location>
</feature>
<feature type="transmembrane region" description="Helical" evidence="1">
    <location>
        <begin position="845"/>
        <end position="871"/>
    </location>
</feature>
<gene>
    <name evidence="3" type="ORF">ACG04R_18110</name>
</gene>
<keyword evidence="4" id="KW-1185">Reference proteome</keyword>
<dbReference type="InterPro" id="IPR027417">
    <property type="entry name" value="P-loop_NTPase"/>
</dbReference>
<feature type="transmembrane region" description="Helical" evidence="1">
    <location>
        <begin position="791"/>
        <end position="812"/>
    </location>
</feature>
<reference evidence="3 4" key="1">
    <citation type="submission" date="2024-08" db="EMBL/GenBank/DDBJ databases">
        <authorList>
            <person name="Lu H."/>
        </authorList>
    </citation>
    <scope>NUCLEOTIDE SEQUENCE [LARGE SCALE GENOMIC DNA]</scope>
    <source>
        <strain evidence="3 4">BYS78W</strain>
    </source>
</reference>
<keyword evidence="1" id="KW-0812">Transmembrane</keyword>
<organism evidence="3 4">
    <name type="scientific">Pelomonas candidula</name>
    <dbReference type="NCBI Taxonomy" id="3299025"/>
    <lineage>
        <taxon>Bacteria</taxon>
        <taxon>Pseudomonadati</taxon>
        <taxon>Pseudomonadota</taxon>
        <taxon>Betaproteobacteria</taxon>
        <taxon>Burkholderiales</taxon>
        <taxon>Sphaerotilaceae</taxon>
        <taxon>Roseateles</taxon>
    </lineage>
</organism>
<keyword evidence="1" id="KW-1133">Transmembrane helix</keyword>
<evidence type="ECO:0000313" key="3">
    <source>
        <dbReference type="EMBL" id="MFG6488608.1"/>
    </source>
</evidence>
<dbReference type="EMBL" id="JBIGIC010000009">
    <property type="protein sequence ID" value="MFG6488608.1"/>
    <property type="molecule type" value="Genomic_DNA"/>
</dbReference>
<name>A0ABW7HFB9_9BURK</name>
<feature type="domain" description="NACHT" evidence="2">
    <location>
        <begin position="160"/>
        <end position="268"/>
    </location>
</feature>
<dbReference type="RefSeq" id="WP_394413841.1">
    <property type="nucleotide sequence ID" value="NZ_JBIGIC010000009.1"/>
</dbReference>
<dbReference type="InterPro" id="IPR007111">
    <property type="entry name" value="NACHT_NTPase"/>
</dbReference>
<dbReference type="SUPFAM" id="SSF52540">
    <property type="entry name" value="P-loop containing nucleoside triphosphate hydrolases"/>
    <property type="match status" value="1"/>
</dbReference>
<keyword evidence="1" id="KW-0472">Membrane</keyword>
<accession>A0ABW7HFB9</accession>
<comment type="caution">
    <text evidence="3">The sequence shown here is derived from an EMBL/GenBank/DDBJ whole genome shotgun (WGS) entry which is preliminary data.</text>
</comment>